<dbReference type="PROSITE" id="PS51294">
    <property type="entry name" value="HTH_MYB"/>
    <property type="match status" value="2"/>
</dbReference>
<keyword evidence="2 5" id="KW-0238">DNA-binding</keyword>
<dbReference type="InterPro" id="IPR017930">
    <property type="entry name" value="Myb_dom"/>
</dbReference>
<feature type="domain" description="HTH myb-type" evidence="4">
    <location>
        <begin position="67"/>
        <end position="114"/>
    </location>
</feature>
<dbReference type="GO" id="GO:0000978">
    <property type="term" value="F:RNA polymerase II cis-regulatory region sequence-specific DNA binding"/>
    <property type="evidence" value="ECO:0007669"/>
    <property type="project" value="TreeGrafter"/>
</dbReference>
<proteinExistence type="predicted"/>
<evidence type="ECO:0000256" key="2">
    <source>
        <dbReference type="ARBA" id="ARBA00023125"/>
    </source>
</evidence>
<accession>A0A061SNQ0</accession>
<gene>
    <name evidence="5" type="primary">K09425</name>
    <name evidence="5" type="ORF">TSPGSL018_837</name>
</gene>
<dbReference type="SUPFAM" id="SSF46689">
    <property type="entry name" value="Homeodomain-like"/>
    <property type="match status" value="1"/>
</dbReference>
<dbReference type="GO" id="GO:0005634">
    <property type="term" value="C:nucleus"/>
    <property type="evidence" value="ECO:0007669"/>
    <property type="project" value="TreeGrafter"/>
</dbReference>
<dbReference type="Gene3D" id="1.10.10.60">
    <property type="entry name" value="Homeodomain-like"/>
    <property type="match status" value="2"/>
</dbReference>
<dbReference type="InterPro" id="IPR001005">
    <property type="entry name" value="SANT/Myb"/>
</dbReference>
<protein>
    <submittedName>
        <fullName evidence="5">Myb-like DNA-binding protein FlbD</fullName>
    </submittedName>
</protein>
<dbReference type="PANTHER" id="PTHR45614:SF25">
    <property type="entry name" value="MYB PROTEIN"/>
    <property type="match status" value="1"/>
</dbReference>
<dbReference type="PROSITE" id="PS50090">
    <property type="entry name" value="MYB_LIKE"/>
    <property type="match status" value="2"/>
</dbReference>
<dbReference type="PANTHER" id="PTHR45614">
    <property type="entry name" value="MYB PROTEIN-RELATED"/>
    <property type="match status" value="1"/>
</dbReference>
<dbReference type="InterPro" id="IPR050560">
    <property type="entry name" value="MYB_TF"/>
</dbReference>
<evidence type="ECO:0000256" key="1">
    <source>
        <dbReference type="ARBA" id="ARBA00022737"/>
    </source>
</evidence>
<organism evidence="5">
    <name type="scientific">Tetraselmis sp. GSL018</name>
    <dbReference type="NCBI Taxonomy" id="582737"/>
    <lineage>
        <taxon>Eukaryota</taxon>
        <taxon>Viridiplantae</taxon>
        <taxon>Chlorophyta</taxon>
        <taxon>core chlorophytes</taxon>
        <taxon>Chlorodendrophyceae</taxon>
        <taxon>Chlorodendrales</taxon>
        <taxon>Chlorodendraceae</taxon>
        <taxon>Tetraselmis</taxon>
    </lineage>
</organism>
<sequence length="304" mass="34433">MVNYRKITAKTGPWSSEEDVTLLKQIKKVGTKSWNMVSRHVPGRTSKSCRLRWFNQLSPEINKLPYTELEDAVIISAYSSYGGKWSFISKLLDNGRTDNSVKNRFNCILLKRGSTAIDTNNFLSQGLSLAQLISLQARNRRAKNVANCISRTEPENNVDSASGESLFENTQDTLQTENRSFQWNPKSTDDMNSVFSRMTGRSCLYCKPQSPTSLTTSETEQNSKERGAFYDEDSIPTVTLKDGRTHSCNLFIKTKVNTSSTCNLYSWVNALPLRPLHIHGLHAEVFQEFRTDLDLVVEMHLDNA</sequence>
<dbReference type="FunFam" id="1.10.10.60:FF:000010">
    <property type="entry name" value="Transcriptional activator Myb isoform A"/>
    <property type="match status" value="1"/>
</dbReference>
<dbReference type="GO" id="GO:0000981">
    <property type="term" value="F:DNA-binding transcription factor activity, RNA polymerase II-specific"/>
    <property type="evidence" value="ECO:0007669"/>
    <property type="project" value="TreeGrafter"/>
</dbReference>
<feature type="domain" description="Myb-like" evidence="3">
    <location>
        <begin position="6"/>
        <end position="57"/>
    </location>
</feature>
<dbReference type="CDD" id="cd00167">
    <property type="entry name" value="SANT"/>
    <property type="match status" value="2"/>
</dbReference>
<feature type="domain" description="Myb-like" evidence="3">
    <location>
        <begin position="58"/>
        <end position="109"/>
    </location>
</feature>
<name>A0A061SNQ0_9CHLO</name>
<dbReference type="Pfam" id="PF00249">
    <property type="entry name" value="Myb_DNA-binding"/>
    <property type="match status" value="2"/>
</dbReference>
<evidence type="ECO:0000259" key="3">
    <source>
        <dbReference type="PROSITE" id="PS50090"/>
    </source>
</evidence>
<evidence type="ECO:0000313" key="5">
    <source>
        <dbReference type="EMBL" id="JAC84500.1"/>
    </source>
</evidence>
<keyword evidence="1" id="KW-0677">Repeat</keyword>
<dbReference type="AlphaFoldDB" id="A0A061SNQ0"/>
<feature type="domain" description="HTH myb-type" evidence="4">
    <location>
        <begin position="6"/>
        <end position="61"/>
    </location>
</feature>
<evidence type="ECO:0000259" key="4">
    <source>
        <dbReference type="PROSITE" id="PS51294"/>
    </source>
</evidence>
<reference evidence="5" key="1">
    <citation type="submission" date="2014-05" db="EMBL/GenBank/DDBJ databases">
        <title>The transcriptome of the halophilic microalga Tetraselmis sp. GSL018 isolated from the Great Salt Lake, Utah.</title>
        <authorList>
            <person name="Jinkerson R.E."/>
            <person name="D'Adamo S."/>
            <person name="Posewitz M.C."/>
        </authorList>
    </citation>
    <scope>NUCLEOTIDE SEQUENCE</scope>
    <source>
        <strain evidence="5">GSL018</strain>
    </source>
</reference>
<dbReference type="SMART" id="SM00717">
    <property type="entry name" value="SANT"/>
    <property type="match status" value="2"/>
</dbReference>
<dbReference type="InterPro" id="IPR009057">
    <property type="entry name" value="Homeodomain-like_sf"/>
</dbReference>
<dbReference type="EMBL" id="GBEZ01000383">
    <property type="protein sequence ID" value="JAC84500.1"/>
    <property type="molecule type" value="Transcribed_RNA"/>
</dbReference>